<gene>
    <name evidence="1" type="ORF">JMUB3934_1684</name>
</gene>
<reference evidence="1 2" key="1">
    <citation type="submission" date="2019-07" db="EMBL/GenBank/DDBJ databases">
        <title>Complete Genome Sequence of Leptotrichia wadei Strain JMUB3934.</title>
        <authorList>
            <person name="Watanabe S."/>
            <person name="Cui L."/>
        </authorList>
    </citation>
    <scope>NUCLEOTIDE SEQUENCE [LARGE SCALE GENOMIC DNA]</scope>
    <source>
        <strain evidence="1 2">JMUB3934</strain>
    </source>
</reference>
<dbReference type="Proteomes" id="UP000321501">
    <property type="component" value="Chromosome"/>
</dbReference>
<dbReference type="RefSeq" id="WP_232052729.1">
    <property type="nucleotide sequence ID" value="NZ_AP019835.1"/>
</dbReference>
<protein>
    <submittedName>
        <fullName evidence="1">Putative transposase</fullName>
    </submittedName>
</protein>
<accession>A0A510KFJ2</accession>
<organism evidence="1 2">
    <name type="scientific">Leptotrichia wadei</name>
    <dbReference type="NCBI Taxonomy" id="157687"/>
    <lineage>
        <taxon>Bacteria</taxon>
        <taxon>Fusobacteriati</taxon>
        <taxon>Fusobacteriota</taxon>
        <taxon>Fusobacteriia</taxon>
        <taxon>Fusobacteriales</taxon>
        <taxon>Leptotrichiaceae</taxon>
        <taxon>Leptotrichia</taxon>
    </lineage>
</organism>
<evidence type="ECO:0000313" key="2">
    <source>
        <dbReference type="Proteomes" id="UP000321501"/>
    </source>
</evidence>
<dbReference type="AlphaFoldDB" id="A0A510KFJ2"/>
<proteinExistence type="predicted"/>
<name>A0A510KFJ2_9FUSO</name>
<evidence type="ECO:0000313" key="1">
    <source>
        <dbReference type="EMBL" id="BBM50384.1"/>
    </source>
</evidence>
<sequence length="125" mass="14827">MYLKFCKFNVKRSFTNFFQKRAKFPRFKSKKNSVKSYTTNCVNNSIRIEENKYLVLPKLKKVKLKYHREIPKDYRIKSVTLTNSNVNYYVSVLTEFEKEIQKNPSNDKVIGLDFSMSGLFVSSEN</sequence>
<dbReference type="EMBL" id="AP019835">
    <property type="protein sequence ID" value="BBM50384.1"/>
    <property type="molecule type" value="Genomic_DNA"/>
</dbReference>